<reference evidence="1" key="1">
    <citation type="submission" date="2020-05" db="EMBL/GenBank/DDBJ databases">
        <authorList>
            <person name="Chiriac C."/>
            <person name="Salcher M."/>
            <person name="Ghai R."/>
            <person name="Kavagutti S V."/>
        </authorList>
    </citation>
    <scope>NUCLEOTIDE SEQUENCE</scope>
</reference>
<organism evidence="1">
    <name type="scientific">freshwater metagenome</name>
    <dbReference type="NCBI Taxonomy" id="449393"/>
    <lineage>
        <taxon>unclassified sequences</taxon>
        <taxon>metagenomes</taxon>
        <taxon>ecological metagenomes</taxon>
    </lineage>
</organism>
<name>A0A6J6GQB4_9ZZZZ</name>
<accession>A0A6J6GQB4</accession>
<proteinExistence type="predicted"/>
<gene>
    <name evidence="1" type="ORF">UFOPK1820_00904</name>
</gene>
<dbReference type="EMBL" id="CAEZUK010000142">
    <property type="protein sequence ID" value="CAB4603542.1"/>
    <property type="molecule type" value="Genomic_DNA"/>
</dbReference>
<sequence length="411" mass="46089">MSYLAFEPERLAAMYTSLQKLSDQLQVVVQRLNFSLLYLPEVHGQLHYCRSLVESQQIIVGNVLKSDLNFSHMVPSPIAMGIRCRLDDWLKRNPGWWAEATHPQATRIDELLRPVANDPHVAGKLIDDTSFLAPLIYGAHDTSIIAKLWISATDPRTTTTHIAGQRIIRLVRAVFEEHDWNDGIAPTWNDLIDQRRIEKEVKDLLGQVIAPWQMQFSGLAHQWNWDVQEGLVRLRDVAHSRSAALALANGLADSLLLNLRVLPLNRQLRLQHIDDVAFSIGSSTEIFQRAKIDQAEFQASNIATLLSLPSQSPLRVPWPLSLAVSQATRSLARVFDDSDEVTKTSAIDKIKSREALAAIAYSAVWVSALSQGRINEQTLEPPAEVQLELQHTFDSIINQADKGELSAMIND</sequence>
<evidence type="ECO:0000313" key="1">
    <source>
        <dbReference type="EMBL" id="CAB4603542.1"/>
    </source>
</evidence>
<protein>
    <submittedName>
        <fullName evidence="1">Unannotated protein</fullName>
    </submittedName>
</protein>
<dbReference type="AlphaFoldDB" id="A0A6J6GQB4"/>